<dbReference type="FunFam" id="2.60.40.10:FF:001230">
    <property type="entry name" value="Immunoglobulin kappa variable 8-16"/>
    <property type="match status" value="1"/>
</dbReference>
<feature type="chain" id="PRO_5044857314" description="Ig-like domain-containing protein" evidence="1">
    <location>
        <begin position="21"/>
        <end position="137"/>
    </location>
</feature>
<evidence type="ECO:0000256" key="1">
    <source>
        <dbReference type="SAM" id="SignalP"/>
    </source>
</evidence>
<dbReference type="AlphaFoldDB" id="A0ABD0ME66"/>
<evidence type="ECO:0000313" key="4">
    <source>
        <dbReference type="Proteomes" id="UP001529510"/>
    </source>
</evidence>
<dbReference type="InterPro" id="IPR013783">
    <property type="entry name" value="Ig-like_fold"/>
</dbReference>
<evidence type="ECO:0000259" key="2">
    <source>
        <dbReference type="PROSITE" id="PS50835"/>
    </source>
</evidence>
<reference evidence="3 4" key="1">
    <citation type="submission" date="2024-05" db="EMBL/GenBank/DDBJ databases">
        <title>Genome sequencing and assembly of Indian major carp, Cirrhinus mrigala (Hamilton, 1822).</title>
        <authorList>
            <person name="Mohindra V."/>
            <person name="Chowdhury L.M."/>
            <person name="Lal K."/>
            <person name="Jena J.K."/>
        </authorList>
    </citation>
    <scope>NUCLEOTIDE SEQUENCE [LARGE SCALE GENOMIC DNA]</scope>
    <source>
        <strain evidence="3">CM1030</strain>
        <tissue evidence="3">Blood</tissue>
    </source>
</reference>
<feature type="signal peptide" evidence="1">
    <location>
        <begin position="1"/>
        <end position="20"/>
    </location>
</feature>
<dbReference type="SMART" id="SM00409">
    <property type="entry name" value="IG"/>
    <property type="match status" value="1"/>
</dbReference>
<organism evidence="3 4">
    <name type="scientific">Cirrhinus mrigala</name>
    <name type="common">Mrigala</name>
    <dbReference type="NCBI Taxonomy" id="683832"/>
    <lineage>
        <taxon>Eukaryota</taxon>
        <taxon>Metazoa</taxon>
        <taxon>Chordata</taxon>
        <taxon>Craniata</taxon>
        <taxon>Vertebrata</taxon>
        <taxon>Euteleostomi</taxon>
        <taxon>Actinopterygii</taxon>
        <taxon>Neopterygii</taxon>
        <taxon>Teleostei</taxon>
        <taxon>Ostariophysi</taxon>
        <taxon>Cypriniformes</taxon>
        <taxon>Cyprinidae</taxon>
        <taxon>Labeoninae</taxon>
        <taxon>Labeonini</taxon>
        <taxon>Cirrhinus</taxon>
    </lineage>
</organism>
<gene>
    <name evidence="3" type="ORF">M9458_057323</name>
</gene>
<dbReference type="InterPro" id="IPR013106">
    <property type="entry name" value="Ig_V-set"/>
</dbReference>
<dbReference type="PROSITE" id="PS50835">
    <property type="entry name" value="IG_LIKE"/>
    <property type="match status" value="1"/>
</dbReference>
<keyword evidence="1" id="KW-0732">Signal</keyword>
<dbReference type="SUPFAM" id="SSF48726">
    <property type="entry name" value="Immunoglobulin"/>
    <property type="match status" value="1"/>
</dbReference>
<dbReference type="InterPro" id="IPR036179">
    <property type="entry name" value="Ig-like_dom_sf"/>
</dbReference>
<proteinExistence type="predicted"/>
<dbReference type="InterPro" id="IPR050150">
    <property type="entry name" value="IgV_Light_Chain"/>
</dbReference>
<dbReference type="SMART" id="SM00406">
    <property type="entry name" value="IGv"/>
    <property type="match status" value="1"/>
</dbReference>
<dbReference type="InterPro" id="IPR007110">
    <property type="entry name" value="Ig-like_dom"/>
</dbReference>
<accession>A0ABD0ME66</accession>
<dbReference type="Proteomes" id="UP001529510">
    <property type="component" value="Unassembled WGS sequence"/>
</dbReference>
<dbReference type="Gene3D" id="2.60.40.10">
    <property type="entry name" value="Immunoglobulins"/>
    <property type="match status" value="1"/>
</dbReference>
<dbReference type="EMBL" id="JAMKFB020000760">
    <property type="protein sequence ID" value="KAL0147358.1"/>
    <property type="molecule type" value="Genomic_DNA"/>
</dbReference>
<protein>
    <recommendedName>
        <fullName evidence="2">Ig-like domain-containing protein</fullName>
    </recommendedName>
</protein>
<keyword evidence="4" id="KW-1185">Reference proteome</keyword>
<dbReference type="Pfam" id="PF07686">
    <property type="entry name" value="V-set"/>
    <property type="match status" value="1"/>
</dbReference>
<comment type="caution">
    <text evidence="3">The sequence shown here is derived from an EMBL/GenBank/DDBJ whole genome shotgun (WGS) entry which is preliminary data.</text>
</comment>
<dbReference type="InterPro" id="IPR003599">
    <property type="entry name" value="Ig_sub"/>
</dbReference>
<sequence length="137" mass="15110">MTTLALIICSLLLLLNECRGQITVTQSPSMTAAQPGETVKINCKNSNPVYYNVERGKHNLAWYLQKPGEAPKSMISWTSSRQSGTPSRFSGSGSSAFDFTLTISGVQTEDAGHYYCKAFHCRTDSNWNCVGDRTFTQ</sequence>
<evidence type="ECO:0000313" key="3">
    <source>
        <dbReference type="EMBL" id="KAL0147358.1"/>
    </source>
</evidence>
<name>A0ABD0ME66_CIRMR</name>
<feature type="domain" description="Ig-like" evidence="2">
    <location>
        <begin position="22"/>
        <end position="136"/>
    </location>
</feature>
<dbReference type="PANTHER" id="PTHR23267">
    <property type="entry name" value="IMMUNOGLOBULIN LIGHT CHAIN"/>
    <property type="match status" value="1"/>
</dbReference>